<dbReference type="AlphaFoldDB" id="A0A6A7C9X8"/>
<organism evidence="1 2">
    <name type="scientific">Piedraia hortae CBS 480.64</name>
    <dbReference type="NCBI Taxonomy" id="1314780"/>
    <lineage>
        <taxon>Eukaryota</taxon>
        <taxon>Fungi</taxon>
        <taxon>Dikarya</taxon>
        <taxon>Ascomycota</taxon>
        <taxon>Pezizomycotina</taxon>
        <taxon>Dothideomycetes</taxon>
        <taxon>Dothideomycetidae</taxon>
        <taxon>Capnodiales</taxon>
        <taxon>Piedraiaceae</taxon>
        <taxon>Piedraia</taxon>
    </lineage>
</organism>
<dbReference type="OrthoDB" id="3922991at2759"/>
<gene>
    <name evidence="1" type="ORF">K470DRAFT_261275</name>
</gene>
<accession>A0A6A7C9X8</accession>
<evidence type="ECO:0008006" key="3">
    <source>
        <dbReference type="Google" id="ProtNLM"/>
    </source>
</evidence>
<dbReference type="EMBL" id="MU005957">
    <property type="protein sequence ID" value="KAF2864376.1"/>
    <property type="molecule type" value="Genomic_DNA"/>
</dbReference>
<evidence type="ECO:0000313" key="2">
    <source>
        <dbReference type="Proteomes" id="UP000799421"/>
    </source>
</evidence>
<evidence type="ECO:0000313" key="1">
    <source>
        <dbReference type="EMBL" id="KAF2864376.1"/>
    </source>
</evidence>
<dbReference type="SUPFAM" id="SSF52047">
    <property type="entry name" value="RNI-like"/>
    <property type="match status" value="1"/>
</dbReference>
<sequence>MWSDLATDFLWRSVEPGVFETIDESRKERYLRKVRELRLTATQSWRTMVRSNQVQVSSLPQLSSIVIHIVILRPYVPEGVDESLTNWIPGNIKHLTIRGGTWDWPRLALTLDRLNVIESLDLREAGYTVSVVEKLLSKLASRPGFKHLMVHDGMHSAMIDRCIEGQWPRALIGQEIPQDTVPIPIHPKIKPDYAVLDVSVTRLQSMVFDMRSLSSLQELKIGFRWPRMRGICKIQRDDILIFKTLTNLRTLELSLPDSWLCPTAYLFKDKDLGELVSAMSSLEHFRIDFYSQFTAMALVMLGRSCPRLVSCLFSSNVFDLEPLGYETEPIFPNLKFLCLGSVMLGQMRQDDKIAAYIKGLIIRQHAPNMEVFHANDANVAHIISEMRRNRKRQRKQQILHRCRVAGKKLWRCLPICVRGTPPFH</sequence>
<dbReference type="Proteomes" id="UP000799421">
    <property type="component" value="Unassembled WGS sequence"/>
</dbReference>
<dbReference type="InterPro" id="IPR032675">
    <property type="entry name" value="LRR_dom_sf"/>
</dbReference>
<protein>
    <recommendedName>
        <fullName evidence="3">F-box domain-containing protein</fullName>
    </recommendedName>
</protein>
<proteinExistence type="predicted"/>
<dbReference type="Gene3D" id="3.80.10.10">
    <property type="entry name" value="Ribonuclease Inhibitor"/>
    <property type="match status" value="1"/>
</dbReference>
<keyword evidence="2" id="KW-1185">Reference proteome</keyword>
<name>A0A6A7C9X8_9PEZI</name>
<reference evidence="1" key="1">
    <citation type="journal article" date="2020" name="Stud. Mycol.">
        <title>101 Dothideomycetes genomes: a test case for predicting lifestyles and emergence of pathogens.</title>
        <authorList>
            <person name="Haridas S."/>
            <person name="Albert R."/>
            <person name="Binder M."/>
            <person name="Bloem J."/>
            <person name="Labutti K."/>
            <person name="Salamov A."/>
            <person name="Andreopoulos B."/>
            <person name="Baker S."/>
            <person name="Barry K."/>
            <person name="Bills G."/>
            <person name="Bluhm B."/>
            <person name="Cannon C."/>
            <person name="Castanera R."/>
            <person name="Culley D."/>
            <person name="Daum C."/>
            <person name="Ezra D."/>
            <person name="Gonzalez J."/>
            <person name="Henrissat B."/>
            <person name="Kuo A."/>
            <person name="Liang C."/>
            <person name="Lipzen A."/>
            <person name="Lutzoni F."/>
            <person name="Magnuson J."/>
            <person name="Mondo S."/>
            <person name="Nolan M."/>
            <person name="Ohm R."/>
            <person name="Pangilinan J."/>
            <person name="Park H.-J."/>
            <person name="Ramirez L."/>
            <person name="Alfaro M."/>
            <person name="Sun H."/>
            <person name="Tritt A."/>
            <person name="Yoshinaga Y."/>
            <person name="Zwiers L.-H."/>
            <person name="Turgeon B."/>
            <person name="Goodwin S."/>
            <person name="Spatafora J."/>
            <person name="Crous P."/>
            <person name="Grigoriev I."/>
        </authorList>
    </citation>
    <scope>NUCLEOTIDE SEQUENCE</scope>
    <source>
        <strain evidence="1">CBS 480.64</strain>
    </source>
</reference>